<evidence type="ECO:0000313" key="2">
    <source>
        <dbReference type="Proteomes" id="UP000515154"/>
    </source>
</evidence>
<keyword evidence="2" id="KW-1185">Reference proteome</keyword>
<dbReference type="RefSeq" id="XP_036354748.1">
    <property type="nucleotide sequence ID" value="XM_036498855.1"/>
</dbReference>
<dbReference type="PANTHER" id="PTHR47163:SF2">
    <property type="entry name" value="SI:DKEY-17M8.2"/>
    <property type="match status" value="1"/>
</dbReference>
<dbReference type="PANTHER" id="PTHR47163">
    <property type="entry name" value="DDE_TNP_IS1595 DOMAIN-CONTAINING PROTEIN"/>
    <property type="match status" value="1"/>
</dbReference>
<dbReference type="InterPro" id="IPR024445">
    <property type="entry name" value="Tnp_ISXO2-like"/>
</dbReference>
<feature type="domain" description="ISXO2-like transposase" evidence="1">
    <location>
        <begin position="139"/>
        <end position="281"/>
    </location>
</feature>
<dbReference type="InterPro" id="IPR053164">
    <property type="entry name" value="IS1016-like_transposase"/>
</dbReference>
<proteinExistence type="predicted"/>
<dbReference type="Pfam" id="PF12762">
    <property type="entry name" value="DDE_Tnp_IS1595"/>
    <property type="match status" value="1"/>
</dbReference>
<dbReference type="AlphaFoldDB" id="A0A7E6EHF9"/>
<sequence length="301" mass="34810">MAFAYPSLRGINHRDIAIATATTADSINWLKRHGLLNTQKICISCGGTMSEIAKKSISDEVIWSCGRPCRKTVSIRKGTFLENSKLKCQQIIDILYYWAKEDLAKGIGQECHLANVAVTDWRNFCRDICAEYYVAQNIKLGGPNRIVEIDESTFVRRKYNVGHRVKTQWVFGALERDTRRCFLVAVEDRAAGTLLQIIEDRILPGTTIISDLWRSYNTLNQLGYRHLTVNHSINFVDPVIIATTNHIECLWKHVKNRNRRENGTARNLLQTHLIEFMWRYEFKDDIFGKLMEQIRQLYPCV</sequence>
<dbReference type="NCBIfam" id="NF033547">
    <property type="entry name" value="transpos_IS1595"/>
    <property type="match status" value="1"/>
</dbReference>
<dbReference type="KEGG" id="osn:118761145"/>
<gene>
    <name evidence="3" type="primary">LOC118761145</name>
</gene>
<name>A0A7E6EHF9_9MOLL</name>
<reference evidence="3" key="1">
    <citation type="submission" date="2025-08" db="UniProtKB">
        <authorList>
            <consortium name="RefSeq"/>
        </authorList>
    </citation>
    <scope>IDENTIFICATION</scope>
</reference>
<protein>
    <submittedName>
        <fullName evidence="3">Uncharacterized protein LOC118761145</fullName>
    </submittedName>
</protein>
<accession>A0A7E6EHF9</accession>
<dbReference type="Proteomes" id="UP000515154">
    <property type="component" value="Unplaced"/>
</dbReference>
<organism evidence="2 3">
    <name type="scientific">Octopus sinensis</name>
    <name type="common">East Asian common octopus</name>
    <dbReference type="NCBI Taxonomy" id="2607531"/>
    <lineage>
        <taxon>Eukaryota</taxon>
        <taxon>Metazoa</taxon>
        <taxon>Spiralia</taxon>
        <taxon>Lophotrochozoa</taxon>
        <taxon>Mollusca</taxon>
        <taxon>Cephalopoda</taxon>
        <taxon>Coleoidea</taxon>
        <taxon>Octopodiformes</taxon>
        <taxon>Octopoda</taxon>
        <taxon>Incirrata</taxon>
        <taxon>Octopodidae</taxon>
        <taxon>Octopus</taxon>
    </lineage>
</organism>
<dbReference type="SMART" id="SM01126">
    <property type="entry name" value="DDE_Tnp_IS1595"/>
    <property type="match status" value="1"/>
</dbReference>
<evidence type="ECO:0000313" key="3">
    <source>
        <dbReference type="RefSeq" id="XP_036354748.1"/>
    </source>
</evidence>
<evidence type="ECO:0000259" key="1">
    <source>
        <dbReference type="SMART" id="SM01126"/>
    </source>
</evidence>